<accession>W1XCF8</accession>
<dbReference type="AlphaFoldDB" id="W1XCF8"/>
<proteinExistence type="predicted"/>
<organism evidence="1">
    <name type="scientific">human gut metagenome</name>
    <dbReference type="NCBI Taxonomy" id="408170"/>
    <lineage>
        <taxon>unclassified sequences</taxon>
        <taxon>metagenomes</taxon>
        <taxon>organismal metagenomes</taxon>
    </lineage>
</organism>
<name>W1XCF8_9ZZZZ</name>
<comment type="caution">
    <text evidence="1">The sequence shown here is derived from an EMBL/GenBank/DDBJ whole genome shotgun (WGS) entry which is preliminary data.</text>
</comment>
<sequence length="26" mass="2825">MKLTGVRAVVQNTGILEQIDVIVKSL</sequence>
<reference evidence="1" key="1">
    <citation type="submission" date="2013-12" db="EMBL/GenBank/DDBJ databases">
        <title>A Varibaculum cambriense genome reconstructed from a premature infant gut community with otherwise low bacterial novelty that shifts toward anaerobic metabolism during the third week of life.</title>
        <authorList>
            <person name="Brown C.T."/>
            <person name="Sharon I."/>
            <person name="Thomas B.C."/>
            <person name="Castelle C.J."/>
            <person name="Morowitz M.J."/>
            <person name="Banfield J.F."/>
        </authorList>
    </citation>
    <scope>NUCLEOTIDE SEQUENCE</scope>
</reference>
<feature type="non-terminal residue" evidence="1">
    <location>
        <position position="26"/>
    </location>
</feature>
<gene>
    <name evidence="1" type="ORF">Q604_UNBC17363G0001</name>
</gene>
<protein>
    <submittedName>
        <fullName evidence="1">Uncharacterized protein</fullName>
    </submittedName>
</protein>
<dbReference type="EMBL" id="AZMM01017363">
    <property type="protein sequence ID" value="ETJ26489.1"/>
    <property type="molecule type" value="Genomic_DNA"/>
</dbReference>
<evidence type="ECO:0000313" key="1">
    <source>
        <dbReference type="EMBL" id="ETJ26489.1"/>
    </source>
</evidence>